<reference evidence="2 4" key="2">
    <citation type="submission" date="2016-10" db="EMBL/GenBank/DDBJ databases">
        <authorList>
            <person name="Varghese N."/>
            <person name="Submissions S."/>
        </authorList>
    </citation>
    <scope>NUCLEOTIDE SEQUENCE [LARGE SCALE GENOMIC DNA]</scope>
    <source>
        <strain evidence="2 4">CBMB27</strain>
    </source>
</reference>
<dbReference type="AlphaFoldDB" id="A0AAE8HSJ5"/>
<evidence type="ECO:0000313" key="1">
    <source>
        <dbReference type="EMBL" id="APT31902.1"/>
    </source>
</evidence>
<organism evidence="2 4">
    <name type="scientific">Methylobacterium phyllosphaerae</name>
    <dbReference type="NCBI Taxonomy" id="418223"/>
    <lineage>
        <taxon>Bacteria</taxon>
        <taxon>Pseudomonadati</taxon>
        <taxon>Pseudomonadota</taxon>
        <taxon>Alphaproteobacteria</taxon>
        <taxon>Hyphomicrobiales</taxon>
        <taxon>Methylobacteriaceae</taxon>
        <taxon>Methylobacterium</taxon>
    </lineage>
</organism>
<dbReference type="Proteomes" id="UP000185487">
    <property type="component" value="Chromosome"/>
</dbReference>
<dbReference type="Proteomes" id="UP000199140">
    <property type="component" value="Unassembled WGS sequence"/>
</dbReference>
<dbReference type="KEGG" id="mphy:MCBMB27_02611"/>
<name>A0AAE8HSJ5_9HYPH</name>
<dbReference type="EMBL" id="FOPK01000012">
    <property type="protein sequence ID" value="SFH01843.1"/>
    <property type="molecule type" value="Genomic_DNA"/>
</dbReference>
<dbReference type="EMBL" id="CP015367">
    <property type="protein sequence ID" value="APT31902.1"/>
    <property type="molecule type" value="Genomic_DNA"/>
</dbReference>
<evidence type="ECO:0000313" key="2">
    <source>
        <dbReference type="EMBL" id="SFH01843.1"/>
    </source>
</evidence>
<reference evidence="1 3" key="1">
    <citation type="submission" date="2016-04" db="EMBL/GenBank/DDBJ databases">
        <title>Complete genome sequencing and analysis of CBMB27, Methylobacterium phyllosphaerae isolated from leaf tissues of rice (Oryza sativa L.).</title>
        <authorList>
            <person name="Lee Y."/>
            <person name="Hwangbo K."/>
            <person name="Chung H."/>
            <person name="Yoo J."/>
            <person name="Kim K.Y."/>
            <person name="Sa T.M."/>
            <person name="Um Y."/>
            <person name="Madhaiyan M."/>
        </authorList>
    </citation>
    <scope>NUCLEOTIDE SEQUENCE [LARGE SCALE GENOMIC DNA]</scope>
    <source>
        <strain evidence="1 3">CBMB27</strain>
    </source>
</reference>
<dbReference type="Pfam" id="PF10065">
    <property type="entry name" value="DUF2303"/>
    <property type="match status" value="1"/>
</dbReference>
<dbReference type="RefSeq" id="WP_075380552.1">
    <property type="nucleotide sequence ID" value="NZ_CP015367.1"/>
</dbReference>
<accession>A0AAE8HSJ5</accession>
<gene>
    <name evidence="1" type="ORF">MCBMB27_02611</name>
    <name evidence="2" type="ORF">SAMN05192567_11256</name>
</gene>
<evidence type="ECO:0000313" key="4">
    <source>
        <dbReference type="Proteomes" id="UP000199140"/>
    </source>
</evidence>
<protein>
    <submittedName>
        <fullName evidence="2">Uncharacterized conserved protein YfdQ, DUF2303 family</fullName>
    </submittedName>
</protein>
<keyword evidence="3" id="KW-1185">Reference proteome</keyword>
<dbReference type="InterPro" id="IPR019276">
    <property type="entry name" value="DUF2303"/>
</dbReference>
<evidence type="ECO:0000313" key="3">
    <source>
        <dbReference type="Proteomes" id="UP000185487"/>
    </source>
</evidence>
<sequence length="318" mass="34872">MGASTSTSREGAPHGVAGEAAAITAIAELTKAGQKAEIVLIDTSGLGHGLPEKVPVLMKPGTYESATGIKPLLEQYRTGPERRKGVATVTTLAAFIDLVNRHKDAGSVIFAKTDWPKPALTAVIDYHDDKNAPRHGEHRVHYAFPVTVEFQAWIDGNGQKMEQAVFAQFLEDHAAELSSPFDAEVVEFERLFKATFAAPNELIDLSRSLEIHVGQSVKNSVRLSSGEGEITFAEEHTNRSGEKIAVPGIFMVQLRAFRDGGPVRIPVRLRYRVQGGAIVWSYQLYRWEDELQNRVSQDLAQAGEATELPTFEGQPERT</sequence>
<proteinExistence type="predicted"/>